<feature type="binding site" evidence="15">
    <location>
        <begin position="440"/>
        <end position="442"/>
    </location>
    <ligand>
        <name>FAD</name>
        <dbReference type="ChEBI" id="CHEBI:57692"/>
    </ligand>
</feature>
<sequence>MRSHQLFVRAQCTVRLSRRPALQPRICLAQWSPKRFNSRAAQSEQPPRVAVIGSGPAGFYSAYRLLGKRDDILIDMYEKLPVPFGLSRYGVAPDHPEVKNCEDKFVEVASSSNFNFIGNIEVGHDLPLAALKPHYDAILFSYGATKDKELGIPGEDTLDNVHAARAFVGWYNGHPEHRDLDPDLSGETAVIVGQGNVALDVARILLSDVSSLAKTDIAEYAVEKLSQSRIKRVHVVGRRGPLQAAFTIKEAREMLQLPGVSFDPIPKDIFPPDSVISGLPRAQKRIMQLLAKGSNNDPKTSPKSWSLDFLLAPESLHGSPEHPNHISHVKFSRNELDPSDPHTPSSKVLPKNLPTGERDQVDIPASVFFRSVGYKSLPVPGLEDLGVDFDTQRGILPNDGFGRITSLTNKGKPEDLPDGSLISQLPGLYCAGWVKRGPTGVIASTMTDAFTTADSMVHDLAQSGDSKSLLHPPGQSSGLGWDGVKAEAQRLGLHPTSWEDWLQIDKEEKKRGEVLGKPRSKLEFPD</sequence>
<feature type="binding site" evidence="15">
    <location>
        <position position="122"/>
    </location>
    <ligand>
        <name>FAD</name>
        <dbReference type="ChEBI" id="CHEBI:57692"/>
    </ligand>
</feature>
<dbReference type="InterPro" id="IPR036188">
    <property type="entry name" value="FAD/NAD-bd_sf"/>
</dbReference>
<reference evidence="18" key="1">
    <citation type="submission" date="2022-12" db="EMBL/GenBank/DDBJ databases">
        <authorList>
            <person name="Petersen C."/>
        </authorList>
    </citation>
    <scope>NUCLEOTIDE SEQUENCE</scope>
    <source>
        <strain evidence="18">IBT 35675</strain>
    </source>
</reference>
<keyword evidence="13" id="KW-0496">Mitochondrion</keyword>
<dbReference type="InterPro" id="IPR021163">
    <property type="entry name" value="Ferredox_Rdtase_adrenod"/>
</dbReference>
<dbReference type="PIRSF" id="PIRSF000362">
    <property type="entry name" value="FNR"/>
    <property type="match status" value="1"/>
</dbReference>
<evidence type="ECO:0000256" key="15">
    <source>
        <dbReference type="PIRSR" id="PIRSR000362-1"/>
    </source>
</evidence>
<gene>
    <name evidence="18" type="ORF">N7541_011725</name>
</gene>
<evidence type="ECO:0000256" key="12">
    <source>
        <dbReference type="ARBA" id="ARBA00023002"/>
    </source>
</evidence>
<dbReference type="FunFam" id="3.50.50.60:FF:000036">
    <property type="entry name" value="NADPH:adrenodoxin oxidoreductase, mitochondrial"/>
    <property type="match status" value="1"/>
</dbReference>
<dbReference type="Gene3D" id="3.40.50.720">
    <property type="entry name" value="NAD(P)-binding Rossmann-like Domain"/>
    <property type="match status" value="1"/>
</dbReference>
<keyword evidence="19" id="KW-1185">Reference proteome</keyword>
<evidence type="ECO:0000256" key="8">
    <source>
        <dbReference type="ARBA" id="ARBA00022827"/>
    </source>
</evidence>
<comment type="similarity">
    <text evidence="3">Belongs to the ferredoxin--NADP reductase type 1 family.</text>
</comment>
<evidence type="ECO:0000256" key="17">
    <source>
        <dbReference type="SAM" id="MobiDB-lite"/>
    </source>
</evidence>
<feature type="binding site" evidence="16">
    <location>
        <begin position="194"/>
        <end position="197"/>
    </location>
    <ligand>
        <name>NADP(+)</name>
        <dbReference type="ChEBI" id="CHEBI:58349"/>
    </ligand>
</feature>
<evidence type="ECO:0000256" key="7">
    <source>
        <dbReference type="ARBA" id="ARBA00022630"/>
    </source>
</evidence>
<keyword evidence="11" id="KW-0249">Electron transport</keyword>
<keyword evidence="10" id="KW-0809">Transit peptide</keyword>
<comment type="caution">
    <text evidence="18">The sequence shown here is derived from an EMBL/GenBank/DDBJ whole genome shotgun (WGS) entry which is preliminary data.</text>
</comment>
<keyword evidence="12" id="KW-0560">Oxidoreductase</keyword>
<dbReference type="PANTHER" id="PTHR48467">
    <property type="entry name" value="GLUTAMATE SYNTHASE 1 [NADH], CHLOROPLASTIC-LIKE"/>
    <property type="match status" value="1"/>
</dbReference>
<comment type="subcellular location">
    <subcellularLocation>
        <location evidence="2">Mitochondrion</location>
    </subcellularLocation>
</comment>
<evidence type="ECO:0000256" key="14">
    <source>
        <dbReference type="ARBA" id="ARBA00048933"/>
    </source>
</evidence>
<feature type="region of interest" description="Disordered" evidence="17">
    <location>
        <begin position="464"/>
        <end position="483"/>
    </location>
</feature>
<dbReference type="GO" id="GO:0016491">
    <property type="term" value="F:oxidoreductase activity"/>
    <property type="evidence" value="ECO:0007669"/>
    <property type="project" value="UniProtKB-KW"/>
</dbReference>
<feature type="binding site" evidence="15">
    <location>
        <position position="86"/>
    </location>
    <ligand>
        <name>FAD</name>
        <dbReference type="ChEBI" id="CHEBI:57692"/>
    </ligand>
</feature>
<comment type="cofactor">
    <cofactor evidence="1 15">
        <name>FAD</name>
        <dbReference type="ChEBI" id="CHEBI:57692"/>
    </cofactor>
</comment>
<proteinExistence type="inferred from homology"/>
<accession>A0A9W9QQW5</accession>
<keyword evidence="9 16" id="KW-0521">NADP</keyword>
<evidence type="ECO:0000256" key="9">
    <source>
        <dbReference type="ARBA" id="ARBA00022857"/>
    </source>
</evidence>
<keyword evidence="6" id="KW-0813">Transport</keyword>
<feature type="binding site" evidence="16">
    <location>
        <position position="440"/>
    </location>
    <ligand>
        <name>NADP(+)</name>
        <dbReference type="ChEBI" id="CHEBI:58349"/>
    </ligand>
</feature>
<dbReference type="SUPFAM" id="SSF51971">
    <property type="entry name" value="Nucleotide-binding domain"/>
    <property type="match status" value="1"/>
</dbReference>
<keyword evidence="7" id="KW-0285">Flavoprotein</keyword>
<feature type="binding site" evidence="15">
    <location>
        <position position="433"/>
    </location>
    <ligand>
        <name>FAD</name>
        <dbReference type="ChEBI" id="CHEBI:57692"/>
    </ligand>
</feature>
<feature type="binding site" evidence="15">
    <location>
        <position position="57"/>
    </location>
    <ligand>
        <name>FAD</name>
        <dbReference type="ChEBI" id="CHEBI:57692"/>
    </ligand>
</feature>
<feature type="binding site" evidence="16">
    <location>
        <begin position="238"/>
        <end position="239"/>
    </location>
    <ligand>
        <name>NADP(+)</name>
        <dbReference type="ChEBI" id="CHEBI:58349"/>
    </ligand>
</feature>
<dbReference type="GO" id="GO:0005739">
    <property type="term" value="C:mitochondrion"/>
    <property type="evidence" value="ECO:0007669"/>
    <property type="project" value="UniProtKB-SubCell"/>
</dbReference>
<dbReference type="InterPro" id="IPR055275">
    <property type="entry name" value="Ferredox_Rdtase"/>
</dbReference>
<evidence type="ECO:0000256" key="4">
    <source>
        <dbReference type="ARBA" id="ARBA00013219"/>
    </source>
</evidence>
<evidence type="ECO:0000256" key="5">
    <source>
        <dbReference type="ARBA" id="ARBA00016287"/>
    </source>
</evidence>
<feature type="non-terminal residue" evidence="18">
    <location>
        <position position="1"/>
    </location>
</feature>
<evidence type="ECO:0000256" key="13">
    <source>
        <dbReference type="ARBA" id="ARBA00023128"/>
    </source>
</evidence>
<evidence type="ECO:0000256" key="10">
    <source>
        <dbReference type="ARBA" id="ARBA00022946"/>
    </source>
</evidence>
<feature type="binding site" evidence="16">
    <location>
        <position position="250"/>
    </location>
    <ligand>
        <name>NADP(+)</name>
        <dbReference type="ChEBI" id="CHEBI:58349"/>
    </ligand>
</feature>
<dbReference type="Gene3D" id="3.50.50.60">
    <property type="entry name" value="FAD/NAD(P)-binding domain"/>
    <property type="match status" value="1"/>
</dbReference>
<dbReference type="PRINTS" id="PR00419">
    <property type="entry name" value="ADXRDTASE"/>
</dbReference>
<dbReference type="SUPFAM" id="SSF51905">
    <property type="entry name" value="FAD/NAD(P)-binding domain"/>
    <property type="match status" value="1"/>
</dbReference>
<evidence type="ECO:0000256" key="1">
    <source>
        <dbReference type="ARBA" id="ARBA00001974"/>
    </source>
</evidence>
<dbReference type="PANTHER" id="PTHR48467:SF1">
    <property type="entry name" value="GLUTAMATE SYNTHASE 1 [NADH], CHLOROPLASTIC-LIKE"/>
    <property type="match status" value="1"/>
</dbReference>
<dbReference type="Proteomes" id="UP001148299">
    <property type="component" value="Unassembled WGS sequence"/>
</dbReference>
<evidence type="ECO:0000256" key="3">
    <source>
        <dbReference type="ARBA" id="ARBA00008312"/>
    </source>
</evidence>
<evidence type="ECO:0000313" key="18">
    <source>
        <dbReference type="EMBL" id="KAJ5342601.1"/>
    </source>
</evidence>
<evidence type="ECO:0000256" key="11">
    <source>
        <dbReference type="ARBA" id="ARBA00022982"/>
    </source>
</evidence>
<keyword evidence="8 15" id="KW-0274">FAD</keyword>
<evidence type="ECO:0000256" key="16">
    <source>
        <dbReference type="PIRSR" id="PIRSR000362-2"/>
    </source>
</evidence>
<evidence type="ECO:0000313" key="19">
    <source>
        <dbReference type="Proteomes" id="UP001148299"/>
    </source>
</evidence>
<dbReference type="EMBL" id="JAPZBR010000008">
    <property type="protein sequence ID" value="KAJ5342601.1"/>
    <property type="molecule type" value="Genomic_DNA"/>
</dbReference>
<feature type="region of interest" description="Disordered" evidence="17">
    <location>
        <begin position="332"/>
        <end position="356"/>
    </location>
</feature>
<evidence type="ECO:0000256" key="2">
    <source>
        <dbReference type="ARBA" id="ARBA00004173"/>
    </source>
</evidence>
<name>A0A9W9QQW5_PENBR</name>
<organism evidence="18 19">
    <name type="scientific">Penicillium brevicompactum</name>
    <dbReference type="NCBI Taxonomy" id="5074"/>
    <lineage>
        <taxon>Eukaryota</taxon>
        <taxon>Fungi</taxon>
        <taxon>Dikarya</taxon>
        <taxon>Ascomycota</taxon>
        <taxon>Pezizomycotina</taxon>
        <taxon>Eurotiomycetes</taxon>
        <taxon>Eurotiomycetidae</taxon>
        <taxon>Eurotiales</taxon>
        <taxon>Aspergillaceae</taxon>
        <taxon>Penicillium</taxon>
    </lineage>
</organism>
<dbReference type="EC" id="1.18.1.6" evidence="4"/>
<dbReference type="AlphaFoldDB" id="A0A9W9QQW5"/>
<reference evidence="18" key="2">
    <citation type="journal article" date="2023" name="IMA Fungus">
        <title>Comparative genomic study of the Penicillium genus elucidates a diverse pangenome and 15 lateral gene transfer events.</title>
        <authorList>
            <person name="Petersen C."/>
            <person name="Sorensen T."/>
            <person name="Nielsen M.R."/>
            <person name="Sondergaard T.E."/>
            <person name="Sorensen J.L."/>
            <person name="Fitzpatrick D.A."/>
            <person name="Frisvad J.C."/>
            <person name="Nielsen K.L."/>
        </authorList>
    </citation>
    <scope>NUCLEOTIDE SEQUENCE</scope>
    <source>
        <strain evidence="18">IBT 35675</strain>
    </source>
</reference>
<protein>
    <recommendedName>
        <fullName evidence="5">NADPH:adrenodoxin oxidoreductase, mitochondrial</fullName>
        <ecNumber evidence="4">1.18.1.6</ecNumber>
    </recommendedName>
</protein>
<feature type="binding site" evidence="15">
    <location>
        <position position="78"/>
    </location>
    <ligand>
        <name>FAD</name>
        <dbReference type="ChEBI" id="CHEBI:57692"/>
    </ligand>
</feature>
<evidence type="ECO:0000256" key="6">
    <source>
        <dbReference type="ARBA" id="ARBA00022448"/>
    </source>
</evidence>
<comment type="catalytic activity">
    <reaction evidence="14">
        <text>2 reduced [adrenodoxin] + NADP(+) + H(+) = 2 oxidized [adrenodoxin] + NADPH</text>
        <dbReference type="Rhea" id="RHEA:42312"/>
        <dbReference type="Rhea" id="RHEA-COMP:9998"/>
        <dbReference type="Rhea" id="RHEA-COMP:9999"/>
        <dbReference type="ChEBI" id="CHEBI:15378"/>
        <dbReference type="ChEBI" id="CHEBI:33737"/>
        <dbReference type="ChEBI" id="CHEBI:33738"/>
        <dbReference type="ChEBI" id="CHEBI:57783"/>
        <dbReference type="ChEBI" id="CHEBI:58349"/>
        <dbReference type="EC" id="1.18.1.6"/>
    </reaction>
</comment>